<protein>
    <submittedName>
        <fullName evidence="2">Death-on-curing family protein</fullName>
    </submittedName>
</protein>
<dbReference type="InterPro" id="IPR003812">
    <property type="entry name" value="Fido"/>
</dbReference>
<dbReference type="SUPFAM" id="SSF140931">
    <property type="entry name" value="Fic-like"/>
    <property type="match status" value="1"/>
</dbReference>
<dbReference type="InterPro" id="IPR036597">
    <property type="entry name" value="Fido-like_dom_sf"/>
</dbReference>
<dbReference type="EMBL" id="ABYU02000056">
    <property type="protein sequence ID" value="EEX20091.1"/>
    <property type="molecule type" value="Genomic_DNA"/>
</dbReference>
<dbReference type="KEGG" id="bhan:CGC63_04340"/>
<dbReference type="AlphaFoldDB" id="C9LCG2"/>
<accession>C9LCG2</accession>
<dbReference type="PANTHER" id="PTHR35810">
    <property type="entry name" value="CYTOPLASMIC PROTEIN-RELATED"/>
    <property type="match status" value="1"/>
</dbReference>
<proteinExistence type="predicted"/>
<dbReference type="InterPro" id="IPR011204">
    <property type="entry name" value="Virulence_RhuM-like"/>
</dbReference>
<dbReference type="PANTHER" id="PTHR35810:SF1">
    <property type="entry name" value="CYTOPLASMIC PROTEIN"/>
    <property type="match status" value="1"/>
</dbReference>
<dbReference type="Proteomes" id="UP000003755">
    <property type="component" value="Unassembled WGS sequence"/>
</dbReference>
<dbReference type="Pfam" id="PF02661">
    <property type="entry name" value="Fic"/>
    <property type="match status" value="1"/>
</dbReference>
<evidence type="ECO:0000313" key="2">
    <source>
        <dbReference type="EMBL" id="EEX20091.1"/>
    </source>
</evidence>
<dbReference type="Gene3D" id="1.20.120.1870">
    <property type="entry name" value="Fic/DOC protein, Fido domain"/>
    <property type="match status" value="1"/>
</dbReference>
<dbReference type="InterPro" id="IPR053737">
    <property type="entry name" value="Type_II_TA_Toxin"/>
</dbReference>
<gene>
    <name evidence="2" type="ORF">BLAHAN_07120</name>
</gene>
<sequence>MGYRVNSKQGIAFRKWANSVLKKYILEGYAVNNNRITQLGEVIRIMKRTEDSLDAKQVLSVIEKYSTALDLLDEYDHQTMGRPEGNGATYVLTYEECKHVIDSMKFGNESAIFGNEKDDSFKGSIGNIYQSFGGQDVYPSLEEKAANLLYFVTKNHSFSDGNKRIAAAMFLYFLDKNGVLFVDGKKMIADHTLVALTIMIAESKPEEKEMMISVIMNCIA</sequence>
<reference evidence="2" key="1">
    <citation type="submission" date="2009-09" db="EMBL/GenBank/DDBJ databases">
        <authorList>
            <person name="Weinstock G."/>
            <person name="Sodergren E."/>
            <person name="Clifton S."/>
            <person name="Fulton L."/>
            <person name="Fulton B."/>
            <person name="Courtney L."/>
            <person name="Fronick C."/>
            <person name="Harrison M."/>
            <person name="Strong C."/>
            <person name="Farmer C."/>
            <person name="Delahaunty K."/>
            <person name="Markovic C."/>
            <person name="Hall O."/>
            <person name="Minx P."/>
            <person name="Tomlinson C."/>
            <person name="Mitreva M."/>
            <person name="Nelson J."/>
            <person name="Hou S."/>
            <person name="Wollam A."/>
            <person name="Pepin K.H."/>
            <person name="Johnson M."/>
            <person name="Bhonagiri V."/>
            <person name="Nash W.E."/>
            <person name="Warren W."/>
            <person name="Chinwalla A."/>
            <person name="Mardis E.R."/>
            <person name="Wilson R.K."/>
        </authorList>
    </citation>
    <scope>NUCLEOTIDE SEQUENCE [LARGE SCALE GENOMIC DNA]</scope>
    <source>
        <strain evidence="2">DSM 20583</strain>
    </source>
</reference>
<evidence type="ECO:0000313" key="3">
    <source>
        <dbReference type="Proteomes" id="UP000003755"/>
    </source>
</evidence>
<comment type="caution">
    <text evidence="2">The sequence shown here is derived from an EMBL/GenBank/DDBJ whole genome shotgun (WGS) entry which is preliminary data.</text>
</comment>
<dbReference type="eggNOG" id="COG3943">
    <property type="taxonomic scope" value="Bacteria"/>
</dbReference>
<evidence type="ECO:0000259" key="1">
    <source>
        <dbReference type="PROSITE" id="PS51459"/>
    </source>
</evidence>
<dbReference type="eggNOG" id="COG3654">
    <property type="taxonomic scope" value="Bacteria"/>
</dbReference>
<name>C9LCG2_BLAHA</name>
<dbReference type="HOGENOM" id="CLU_048266_1_1_9"/>
<dbReference type="Pfam" id="PF13310">
    <property type="entry name" value="Virulence_RhuM"/>
    <property type="match status" value="1"/>
</dbReference>
<dbReference type="PROSITE" id="PS51459">
    <property type="entry name" value="FIDO"/>
    <property type="match status" value="1"/>
</dbReference>
<organism evidence="2 3">
    <name type="scientific">Blautia hansenii DSM 20583</name>
    <dbReference type="NCBI Taxonomy" id="537007"/>
    <lineage>
        <taxon>Bacteria</taxon>
        <taxon>Bacillati</taxon>
        <taxon>Bacillota</taxon>
        <taxon>Clostridia</taxon>
        <taxon>Lachnospirales</taxon>
        <taxon>Lachnospiraceae</taxon>
        <taxon>Blautia</taxon>
    </lineage>
</organism>
<feature type="domain" description="Fido" evidence="1">
    <location>
        <begin position="90"/>
        <end position="217"/>
    </location>
</feature>
<keyword evidence="3" id="KW-1185">Reference proteome</keyword>
<dbReference type="STRING" id="537007.BLAHAN_07120"/>